<dbReference type="PANTHER" id="PTHR47271">
    <property type="entry name" value="ARGININE DEIMINASE"/>
    <property type="match status" value="1"/>
</dbReference>
<evidence type="ECO:0000313" key="1">
    <source>
        <dbReference type="EMBL" id="KGA21199.1"/>
    </source>
</evidence>
<proteinExistence type="predicted"/>
<dbReference type="AlphaFoldDB" id="A0A094QFX4"/>
<name>A0A094QFX4_9ZZZZ</name>
<comment type="caution">
    <text evidence="1">The sequence shown here is derived from an EMBL/GenBank/DDBJ whole genome shotgun (WGS) entry which is preliminary data.</text>
</comment>
<evidence type="ECO:0008006" key="2">
    <source>
        <dbReference type="Google" id="ProtNLM"/>
    </source>
</evidence>
<dbReference type="GO" id="GO:0016990">
    <property type="term" value="F:arginine deiminase activity"/>
    <property type="evidence" value="ECO:0007669"/>
    <property type="project" value="TreeGrafter"/>
</dbReference>
<dbReference type="PANTHER" id="PTHR47271:SF2">
    <property type="entry name" value="ARGININE DEIMINASE"/>
    <property type="match status" value="1"/>
</dbReference>
<gene>
    <name evidence="1" type="ORF">GM51_3080</name>
</gene>
<dbReference type="Gene3D" id="3.75.10.10">
    <property type="entry name" value="L-arginine/glycine Amidinotransferase, Chain A"/>
    <property type="match status" value="1"/>
</dbReference>
<protein>
    <recommendedName>
        <fullName evidence="2">Amidinotransferase</fullName>
    </recommendedName>
</protein>
<organism evidence="1">
    <name type="scientific">freshwater metagenome</name>
    <dbReference type="NCBI Taxonomy" id="449393"/>
    <lineage>
        <taxon>unclassified sequences</taxon>
        <taxon>metagenomes</taxon>
        <taxon>ecological metagenomes</taxon>
    </lineage>
</organism>
<dbReference type="Pfam" id="PF02274">
    <property type="entry name" value="ADI"/>
    <property type="match status" value="1"/>
</dbReference>
<reference evidence="1" key="1">
    <citation type="submission" date="2014-06" db="EMBL/GenBank/DDBJ databases">
        <title>Key roles for freshwater Actinobacteria revealed by deep metagenomic sequencing.</title>
        <authorList>
            <person name="Ghai R."/>
            <person name="Mizuno C.M."/>
            <person name="Picazo A."/>
            <person name="Camacho A."/>
            <person name="Rodriguez-Valera F."/>
        </authorList>
    </citation>
    <scope>NUCLEOTIDE SEQUENCE</scope>
</reference>
<dbReference type="GO" id="GO:0019546">
    <property type="term" value="P:L-arginine deiminase pathway"/>
    <property type="evidence" value="ECO:0007669"/>
    <property type="project" value="TreeGrafter"/>
</dbReference>
<dbReference type="SUPFAM" id="SSF55909">
    <property type="entry name" value="Pentein"/>
    <property type="match status" value="1"/>
</dbReference>
<sequence length="297" mass="32436">MPNALERQDWLMSKFGVSSSVANLRRVAVRTPTRDADYQGAHWLGAPAELDLDALQVDHAAFVQLLRELGCEVDVLPEATGLADACFVYDPAFTTPTGVIQLQGAKEARIKEPALLVSDINALGMPTVGVLLGDATADAGDMFWLDERTVAIGRTYRTNEAGEKQLREVFAAEGIDVKTFHMPHAMGPEYCLHLMSVISPIRDDLAVVYEREAPVTLLQELAKRGIKTVSVPDEEYMSLACNVLAIRPGVAVMPSGNPITVQRLREAGVEVHTYKADVINRGEGGPTCLTRPLWRED</sequence>
<dbReference type="EMBL" id="JNSL01000011">
    <property type="protein sequence ID" value="KGA21199.1"/>
    <property type="molecule type" value="Genomic_DNA"/>
</dbReference>
<accession>A0A094QFX4</accession>